<sequence length="802" mass="89301">MKWFYKKSAITTILVLVITSLFFTSLEVKAKADSSENYEIKVSYGIQGKYRAMKYIPVTVEVNSLKKDFTGEVEIRVASSNARTYDAYSKEVSLTKGETSKVIIPVKVLENSSKMTVNIIENGKVLEQKKTLVSSGRVTETNMFVGILTDDATSLGYVGNVKFDSSRGFEGTIESVYLDENIIGENNLNIDGLDAIIINNYNMSNLKKEQYTAINSWINKGGTLVLGTGANEAKTVGGIDKDFLQIKSNGAKEENITLVEENLKLITSNLEVKDAQIKNKTSEKDLVYSVEKGKGQILITTFDLGLEPLISSKDASKFLSLILTDAANSIFDKNMNGGYIGQGYYRSRELIKTIPTNEIVGTTPLVVVFACYALIIGIVLYIVLKKLNKRDLTWIAVPVISVIFALVIYFIGSSTRVNDVILNQNNIVSVDKDGKGIAKGYIGIGTKYKDDVSIEKPEDLTMSYMTDDMYYYGNPEEEIQDRLRVKTTYKGNNSYFTFEDNDALDIKTFEVIGKEQVVPKIDSSFNLSDGNLNGSVKNNLDIQINKLILVVGQNVWDLGALSKGEEKTIEGASVSGAFSLQAYADTLSQKYYDARWNSKGDLKKEEYKNILRNSNLLTVVSDEITSSNQIKLVAITDLPIEYGMNFGKKSVSKFDTTAIVQDVNIDFKSKDGTLNFPDGYFSYEVDSVNSSANVHLDEYNGYIYGQGEIVFDYKIDNNIDVTEVIVKSGVDRYGYNGGENGEKHIYNYKTKGYEKITLSQGYEKIKNIEDYIDNNTVKIKVTVDDMKGQSMVPKITVKGREK</sequence>
<reference evidence="2" key="1">
    <citation type="submission" date="2019-08" db="EMBL/GenBank/DDBJ databases">
        <authorList>
            <person name="Kucharzyk K."/>
            <person name="Murdoch R.W."/>
            <person name="Higgins S."/>
            <person name="Loffler F."/>
        </authorList>
    </citation>
    <scope>NUCLEOTIDE SEQUENCE</scope>
</reference>
<organism evidence="2">
    <name type="scientific">bioreactor metagenome</name>
    <dbReference type="NCBI Taxonomy" id="1076179"/>
    <lineage>
        <taxon>unclassified sequences</taxon>
        <taxon>metagenomes</taxon>
        <taxon>ecological metagenomes</taxon>
    </lineage>
</organism>
<keyword evidence="1" id="KW-1133">Transmembrane helix</keyword>
<proteinExistence type="predicted"/>
<dbReference type="AlphaFoldDB" id="A0A644WZP4"/>
<name>A0A644WZP4_9ZZZZ</name>
<gene>
    <name evidence="2" type="ORF">SDC9_55304</name>
</gene>
<keyword evidence="1" id="KW-0472">Membrane</keyword>
<evidence type="ECO:0000256" key="1">
    <source>
        <dbReference type="SAM" id="Phobius"/>
    </source>
</evidence>
<comment type="caution">
    <text evidence="2">The sequence shown here is derived from an EMBL/GenBank/DDBJ whole genome shotgun (WGS) entry which is preliminary data.</text>
</comment>
<dbReference type="EMBL" id="VSSQ01001516">
    <property type="protein sequence ID" value="MPM08988.1"/>
    <property type="molecule type" value="Genomic_DNA"/>
</dbReference>
<feature type="transmembrane region" description="Helical" evidence="1">
    <location>
        <begin position="365"/>
        <end position="384"/>
    </location>
</feature>
<keyword evidence="1" id="KW-0812">Transmembrane</keyword>
<feature type="transmembrane region" description="Helical" evidence="1">
    <location>
        <begin position="391"/>
        <end position="412"/>
    </location>
</feature>
<evidence type="ECO:0000313" key="2">
    <source>
        <dbReference type="EMBL" id="MPM08988.1"/>
    </source>
</evidence>
<accession>A0A644WZP4</accession>
<protein>
    <submittedName>
        <fullName evidence="2">Uncharacterized protein</fullName>
    </submittedName>
</protein>